<protein>
    <submittedName>
        <fullName evidence="1">Uncharacterized protein</fullName>
    </submittedName>
</protein>
<comment type="caution">
    <text evidence="1">The sequence shown here is derived from an EMBL/GenBank/DDBJ whole genome shotgun (WGS) entry which is preliminary data.</text>
</comment>
<accession>A0ABD2JBU1</accession>
<dbReference type="AlphaFoldDB" id="A0ABD2JBU1"/>
<dbReference type="Proteomes" id="UP001620645">
    <property type="component" value="Unassembled WGS sequence"/>
</dbReference>
<evidence type="ECO:0000313" key="2">
    <source>
        <dbReference type="Proteomes" id="UP001620645"/>
    </source>
</evidence>
<evidence type="ECO:0000313" key="1">
    <source>
        <dbReference type="EMBL" id="KAL3088076.1"/>
    </source>
</evidence>
<reference evidence="1 2" key="1">
    <citation type="submission" date="2024-10" db="EMBL/GenBank/DDBJ databases">
        <authorList>
            <person name="Kim D."/>
        </authorList>
    </citation>
    <scope>NUCLEOTIDE SEQUENCE [LARGE SCALE GENOMIC DNA]</scope>
    <source>
        <strain evidence="1">Taebaek</strain>
    </source>
</reference>
<gene>
    <name evidence="1" type="ORF">niasHS_009362</name>
</gene>
<keyword evidence="2" id="KW-1185">Reference proteome</keyword>
<organism evidence="1 2">
    <name type="scientific">Heterodera schachtii</name>
    <name type="common">Sugarbeet cyst nematode worm</name>
    <name type="synonym">Tylenchus schachtii</name>
    <dbReference type="NCBI Taxonomy" id="97005"/>
    <lineage>
        <taxon>Eukaryota</taxon>
        <taxon>Metazoa</taxon>
        <taxon>Ecdysozoa</taxon>
        <taxon>Nematoda</taxon>
        <taxon>Chromadorea</taxon>
        <taxon>Rhabditida</taxon>
        <taxon>Tylenchina</taxon>
        <taxon>Tylenchomorpha</taxon>
        <taxon>Tylenchoidea</taxon>
        <taxon>Heteroderidae</taxon>
        <taxon>Heteroderinae</taxon>
        <taxon>Heterodera</taxon>
    </lineage>
</organism>
<name>A0ABD2JBU1_HETSC</name>
<dbReference type="EMBL" id="JBICCN010000168">
    <property type="protein sequence ID" value="KAL3088076.1"/>
    <property type="molecule type" value="Genomic_DNA"/>
</dbReference>
<proteinExistence type="predicted"/>
<sequence length="121" mass="13308">MAYYYGGFKSESNCSCPNSQLIATKYIVAEYDSDDDHTGAKIVGGMRKFTRAGLTALTGFMTPATDFVLNAEEEICGDVVQKSLEVEFKCEQCGQLVHKTTKFALLVPNVTISAVTRTYTR</sequence>